<sequence length="867" mass="97358">MKVTEIFVVPHMHWDREWYFSTEESQILLLNNMPEIMTMLETHPDYPSYVLDGQSVIIEDYLSAHPEGADRFKALVKQGRLIVGPWYTQTDEMAVGAESITRNLLYGIADSKQYGQPMKVGYVPDSFGQSAQMPMILNQFGIKRSIFWRGLSERKGTTSNQFKWQSTDGSTVSVNQLPAGYATGKYLPTNPEELKERLDPLLAKFDHYSSTGQAVLPNGHDQMPIQRNIEAVIKTLNQVYPDRHFQLGSYDDVFSTIEQATNLDVVSGEFLDGKNERVHRSIQSTRMDLKVMNTRIENKLTNTLEPLATIATKLGFQYEHGLIELIWKEIMKNHAHDSMGACCSDIVNEEILARYRRAEERTDRLIQYYQRKITEAVTIKGADEKLAIFNLVPQACERVVTAKIVTKLPEFQLCDSNGKLLAFEIVAKKEIDPGLIDRQIVAHGNYEPFYEYELQFSRQLPAMGYEVLGVKSTTQSLPGLVQSTLDRTIETNDYQVVARDNGTVTILDKRTQTTYNNVLDLEIQADDGDEYDFSPLGDNRKLFASQLVKNLKVDSLIAKNSSQLVLSYQVSVPQNLDAWKTADLKLTSFLKVSLVLTLTADQPVIGLKVTIENQADDLRVRLLIPTKLSSKLVTSDNQFGVIQRPVVDETALKIWQSEKWDERPDAIFPFLSHVGVSDDERQVGVITAASREYEALDEDNVTLAITLFRGVGVLGKANLVRRPGRPSGINAPTPDSQCHGTFSLTYGLVFNQSHGTPLSALAEGFLTPVVTYNQIPNVAMHMNLPTQELPATYSLFALVDYGLTLSTVKFAEHRNAIIVRVYNQTAKDCQLEVTGMKVKQVLDLNEDPVDLGLTVKPNSVRTVEIAN</sequence>
<dbReference type="EMBL" id="JBHSSE010000002">
    <property type="protein sequence ID" value="MFC6200480.1"/>
    <property type="molecule type" value="Genomic_DNA"/>
</dbReference>
<gene>
    <name evidence="6" type="ORF">ACFP1L_01055</name>
</gene>
<evidence type="ECO:0000259" key="5">
    <source>
        <dbReference type="SMART" id="SM00872"/>
    </source>
</evidence>
<dbReference type="InterPro" id="IPR028995">
    <property type="entry name" value="Glyco_hydro_57/38_cen_sf"/>
</dbReference>
<name>A0ABW1SFI2_9LACO</name>
<feature type="domain" description="Glycoside hydrolase family 38 central" evidence="5">
    <location>
        <begin position="277"/>
        <end position="355"/>
    </location>
</feature>
<proteinExistence type="inferred from homology"/>
<dbReference type="InterPro" id="IPR000602">
    <property type="entry name" value="Glyco_hydro_38_N"/>
</dbReference>
<dbReference type="SMART" id="SM00872">
    <property type="entry name" value="Alpha-mann_mid"/>
    <property type="match status" value="1"/>
</dbReference>
<comment type="similarity">
    <text evidence="1">Belongs to the glycosyl hydrolase 38 family.</text>
</comment>
<keyword evidence="7" id="KW-1185">Reference proteome</keyword>
<dbReference type="PANTHER" id="PTHR46017">
    <property type="entry name" value="ALPHA-MANNOSIDASE 2C1"/>
    <property type="match status" value="1"/>
</dbReference>
<dbReference type="InterPro" id="IPR011682">
    <property type="entry name" value="Glyco_hydro_38_C"/>
</dbReference>
<keyword evidence="4" id="KW-0326">Glycosidase</keyword>
<keyword evidence="2" id="KW-0479">Metal-binding</keyword>
<dbReference type="InterPro" id="IPR011330">
    <property type="entry name" value="Glyco_hydro/deAcase_b/a-brl"/>
</dbReference>
<dbReference type="CDD" id="cd10815">
    <property type="entry name" value="GH38N_AMII_EcMngB_like"/>
    <property type="match status" value="1"/>
</dbReference>
<dbReference type="Pfam" id="PF09261">
    <property type="entry name" value="Alpha-mann_mid"/>
    <property type="match status" value="1"/>
</dbReference>
<dbReference type="Proteomes" id="UP001596171">
    <property type="component" value="Unassembled WGS sequence"/>
</dbReference>
<evidence type="ECO:0000256" key="2">
    <source>
        <dbReference type="ARBA" id="ARBA00022723"/>
    </source>
</evidence>
<dbReference type="SUPFAM" id="SSF88713">
    <property type="entry name" value="Glycoside hydrolase/deacetylase"/>
    <property type="match status" value="1"/>
</dbReference>
<dbReference type="InterPro" id="IPR011013">
    <property type="entry name" value="Gal_mutarotase_sf_dom"/>
</dbReference>
<dbReference type="GO" id="GO:0016787">
    <property type="term" value="F:hydrolase activity"/>
    <property type="evidence" value="ECO:0007669"/>
    <property type="project" value="UniProtKB-KW"/>
</dbReference>
<reference evidence="7" key="1">
    <citation type="journal article" date="2019" name="Int. J. Syst. Evol. Microbiol.">
        <title>The Global Catalogue of Microorganisms (GCM) 10K type strain sequencing project: providing services to taxonomists for standard genome sequencing and annotation.</title>
        <authorList>
            <consortium name="The Broad Institute Genomics Platform"/>
            <consortium name="The Broad Institute Genome Sequencing Center for Infectious Disease"/>
            <person name="Wu L."/>
            <person name="Ma J."/>
        </authorList>
    </citation>
    <scope>NUCLEOTIDE SEQUENCE [LARGE SCALE GENOMIC DNA]</scope>
    <source>
        <strain evidence="7">CCM 8930</strain>
    </source>
</reference>
<accession>A0ABW1SFI2</accession>
<dbReference type="InterPro" id="IPR037094">
    <property type="entry name" value="Glyco_hydro_38_cen_sf"/>
</dbReference>
<comment type="caution">
    <text evidence="6">The sequence shown here is derived from an EMBL/GenBank/DDBJ whole genome shotgun (WGS) entry which is preliminary data.</text>
</comment>
<dbReference type="SUPFAM" id="SSF88688">
    <property type="entry name" value="Families 57/38 glycoside transferase middle domain"/>
    <property type="match status" value="1"/>
</dbReference>
<keyword evidence="3 6" id="KW-0378">Hydrolase</keyword>
<dbReference type="PANTHER" id="PTHR46017:SF2">
    <property type="entry name" value="MANNOSYLGLYCERATE HYDROLASE"/>
    <property type="match status" value="1"/>
</dbReference>
<evidence type="ECO:0000256" key="1">
    <source>
        <dbReference type="ARBA" id="ARBA00009792"/>
    </source>
</evidence>
<dbReference type="RefSeq" id="WP_137616249.1">
    <property type="nucleotide sequence ID" value="NZ_BJDI01000007.1"/>
</dbReference>
<dbReference type="InterPro" id="IPR015341">
    <property type="entry name" value="Glyco_hydro_38_cen"/>
</dbReference>
<evidence type="ECO:0000313" key="6">
    <source>
        <dbReference type="EMBL" id="MFC6200480.1"/>
    </source>
</evidence>
<evidence type="ECO:0000256" key="3">
    <source>
        <dbReference type="ARBA" id="ARBA00022801"/>
    </source>
</evidence>
<dbReference type="Pfam" id="PF07748">
    <property type="entry name" value="Glyco_hydro_38C"/>
    <property type="match status" value="1"/>
</dbReference>
<dbReference type="InterPro" id="IPR027291">
    <property type="entry name" value="Glyco_hydro_38_N_sf"/>
</dbReference>
<dbReference type="SUPFAM" id="SSF74650">
    <property type="entry name" value="Galactose mutarotase-like"/>
    <property type="match status" value="1"/>
</dbReference>
<evidence type="ECO:0000256" key="4">
    <source>
        <dbReference type="ARBA" id="ARBA00023295"/>
    </source>
</evidence>
<dbReference type="Pfam" id="PF01074">
    <property type="entry name" value="Glyco_hydro_38N"/>
    <property type="match status" value="1"/>
</dbReference>
<dbReference type="Gene3D" id="1.20.1270.50">
    <property type="entry name" value="Glycoside hydrolase family 38, central domain"/>
    <property type="match status" value="1"/>
</dbReference>
<dbReference type="Gene3D" id="3.20.110.10">
    <property type="entry name" value="Glycoside hydrolase 38, N terminal domain"/>
    <property type="match status" value="1"/>
</dbReference>
<organism evidence="6 7">
    <name type="scientific">Lactiplantibacillus nangangensis</name>
    <dbReference type="NCBI Taxonomy" id="2559917"/>
    <lineage>
        <taxon>Bacteria</taxon>
        <taxon>Bacillati</taxon>
        <taxon>Bacillota</taxon>
        <taxon>Bacilli</taxon>
        <taxon>Lactobacillales</taxon>
        <taxon>Lactobacillaceae</taxon>
        <taxon>Lactiplantibacillus</taxon>
    </lineage>
</organism>
<dbReference type="Gene3D" id="2.70.98.30">
    <property type="entry name" value="Golgi alpha-mannosidase II, domain 4"/>
    <property type="match status" value="1"/>
</dbReference>
<evidence type="ECO:0000313" key="7">
    <source>
        <dbReference type="Proteomes" id="UP001596171"/>
    </source>
</evidence>
<protein>
    <submittedName>
        <fullName evidence="6">Glycoside hydrolase family 38 C-terminal domain-containing protein</fullName>
    </submittedName>
</protein>